<evidence type="ECO:0000313" key="2">
    <source>
        <dbReference type="EMBL" id="TKS70479.1"/>
    </source>
</evidence>
<name>A0A4U5U8C8_COLLU</name>
<sequence length="95" mass="10262">MVGAGGGCLSSASLRFVIPVEQEVSQSAPHRTAHRPPRTHRTGPPAHTGRDYTSHRTFNAGREEKHKYGGSSNNNNNNDNAVFCLSSLAVLCVYL</sequence>
<keyword evidence="3" id="KW-1185">Reference proteome</keyword>
<protein>
    <submittedName>
        <fullName evidence="2">Uncharacterized protein</fullName>
    </submittedName>
</protein>
<proteinExistence type="predicted"/>
<dbReference type="AlphaFoldDB" id="A0A4U5U8C8"/>
<reference evidence="2 3" key="1">
    <citation type="submission" date="2019-01" db="EMBL/GenBank/DDBJ databases">
        <title>Genome Assembly of Collichthys lucidus.</title>
        <authorList>
            <person name="Cai M."/>
            <person name="Xiao S."/>
        </authorList>
    </citation>
    <scope>NUCLEOTIDE SEQUENCE [LARGE SCALE GENOMIC DNA]</scope>
    <source>
        <strain evidence="2">JT15FE1705JMU</strain>
        <tissue evidence="2">Muscle</tissue>
    </source>
</reference>
<dbReference type="Proteomes" id="UP000298787">
    <property type="component" value="Chromosome 4"/>
</dbReference>
<dbReference type="EMBL" id="CM014081">
    <property type="protein sequence ID" value="TKS70479.1"/>
    <property type="molecule type" value="Genomic_DNA"/>
</dbReference>
<evidence type="ECO:0000313" key="3">
    <source>
        <dbReference type="Proteomes" id="UP000298787"/>
    </source>
</evidence>
<accession>A0A4U5U8C8</accession>
<feature type="region of interest" description="Disordered" evidence="1">
    <location>
        <begin position="23"/>
        <end position="74"/>
    </location>
</feature>
<organism evidence="2 3">
    <name type="scientific">Collichthys lucidus</name>
    <name type="common">Big head croaker</name>
    <name type="synonym">Sciaena lucida</name>
    <dbReference type="NCBI Taxonomy" id="240159"/>
    <lineage>
        <taxon>Eukaryota</taxon>
        <taxon>Metazoa</taxon>
        <taxon>Chordata</taxon>
        <taxon>Craniata</taxon>
        <taxon>Vertebrata</taxon>
        <taxon>Euteleostomi</taxon>
        <taxon>Actinopterygii</taxon>
        <taxon>Neopterygii</taxon>
        <taxon>Teleostei</taxon>
        <taxon>Neoteleostei</taxon>
        <taxon>Acanthomorphata</taxon>
        <taxon>Eupercaria</taxon>
        <taxon>Sciaenidae</taxon>
        <taxon>Collichthys</taxon>
    </lineage>
</organism>
<feature type="compositionally biased region" description="Basic residues" evidence="1">
    <location>
        <begin position="31"/>
        <end position="41"/>
    </location>
</feature>
<evidence type="ECO:0000256" key="1">
    <source>
        <dbReference type="SAM" id="MobiDB-lite"/>
    </source>
</evidence>
<gene>
    <name evidence="2" type="ORF">D9C73_004548</name>
</gene>